<organism evidence="3 4">
    <name type="scientific">Penicillium fimorum</name>
    <dbReference type="NCBI Taxonomy" id="1882269"/>
    <lineage>
        <taxon>Eukaryota</taxon>
        <taxon>Fungi</taxon>
        <taxon>Dikarya</taxon>
        <taxon>Ascomycota</taxon>
        <taxon>Pezizomycotina</taxon>
        <taxon>Eurotiomycetes</taxon>
        <taxon>Eurotiomycetidae</taxon>
        <taxon>Eurotiales</taxon>
        <taxon>Aspergillaceae</taxon>
        <taxon>Penicillium</taxon>
    </lineage>
</organism>
<dbReference type="PANTHER" id="PTHR35395:SF1">
    <property type="entry name" value="DUF6536 DOMAIN-CONTAINING PROTEIN"/>
    <property type="match status" value="1"/>
</dbReference>
<feature type="transmembrane region" description="Helical" evidence="1">
    <location>
        <begin position="596"/>
        <end position="617"/>
    </location>
</feature>
<gene>
    <name evidence="3" type="ORF">N7463_010813</name>
</gene>
<dbReference type="Pfam" id="PF20163">
    <property type="entry name" value="DUF6536"/>
    <property type="match status" value="1"/>
</dbReference>
<comment type="caution">
    <text evidence="3">The sequence shown here is derived from an EMBL/GenBank/DDBJ whole genome shotgun (WGS) entry which is preliminary data.</text>
</comment>
<dbReference type="InterPro" id="IPR046623">
    <property type="entry name" value="DUF6536"/>
</dbReference>
<feature type="transmembrane region" description="Helical" evidence="1">
    <location>
        <begin position="468"/>
        <end position="490"/>
    </location>
</feature>
<feature type="transmembrane region" description="Helical" evidence="1">
    <location>
        <begin position="117"/>
        <end position="138"/>
    </location>
</feature>
<evidence type="ECO:0000256" key="1">
    <source>
        <dbReference type="SAM" id="Phobius"/>
    </source>
</evidence>
<keyword evidence="1" id="KW-1133">Transmembrane helix</keyword>
<proteinExistence type="predicted"/>
<feature type="domain" description="DUF6536" evidence="2">
    <location>
        <begin position="60"/>
        <end position="216"/>
    </location>
</feature>
<reference evidence="3" key="1">
    <citation type="submission" date="2022-12" db="EMBL/GenBank/DDBJ databases">
        <authorList>
            <person name="Petersen C."/>
        </authorList>
    </citation>
    <scope>NUCLEOTIDE SEQUENCE</scope>
    <source>
        <strain evidence="3">IBT 29495</strain>
    </source>
</reference>
<dbReference type="Proteomes" id="UP001149954">
    <property type="component" value="Unassembled WGS sequence"/>
</dbReference>
<evidence type="ECO:0000313" key="4">
    <source>
        <dbReference type="Proteomes" id="UP001149954"/>
    </source>
</evidence>
<protein>
    <recommendedName>
        <fullName evidence="2">DUF6536 domain-containing protein</fullName>
    </recommendedName>
</protein>
<dbReference type="EMBL" id="JAPWDS010000006">
    <property type="protein sequence ID" value="KAJ5494726.1"/>
    <property type="molecule type" value="Genomic_DNA"/>
</dbReference>
<feature type="transmembrane region" description="Helical" evidence="1">
    <location>
        <begin position="529"/>
        <end position="550"/>
    </location>
</feature>
<keyword evidence="1" id="KW-0812">Transmembrane</keyword>
<dbReference type="OrthoDB" id="5429634at2759"/>
<keyword evidence="4" id="KW-1185">Reference proteome</keyword>
<feature type="transmembrane region" description="Helical" evidence="1">
    <location>
        <begin position="178"/>
        <end position="197"/>
    </location>
</feature>
<feature type="transmembrane region" description="Helical" evidence="1">
    <location>
        <begin position="66"/>
        <end position="89"/>
    </location>
</feature>
<sequence>MFSVSSFSLNRYNILLPVAKRFPVDEDSTLLEEYAGNRSTSIEAIASSFEPVANPSKHKWITGVSLCAWISATMLGINLIFTIIAASLASRHPENGSYSPTAVVFKGGCGTVKGWNFALHLIINVLSTGVLAVSNYCMQTLVAPTREEIDEHHQRGQWLDIGTSSLKNLFAINWRRRALWIILILTSTPFHVMYNSMVFGSTSSNSFDVIIGPKDLNSLNVMSLATPAIEKCFASDTTRTNTGSPPSWSQISSEISQGNFQKFDFESCNSFGTMSPGVRLLIMLAEDLTVSDGGNASLRKSLSSYEYGYQSLWGYPFFNQSTGLGSSTQCLNETESFTWISESAGFSPPLKNYTVHHCLTVNIEQECQLLYSPPICIIIAIATAMKVTAIFLAARMGRFRSPPLLTMGDAVASFMSRPDVTTRNLCWISGKDVRSGRWKSSRGADAPVNCRCLSRPKFWLQAPTPMRWLASLAMCFTTLTISIYCLTMAVKPYISHTSWLSLSEFKKIFGNDVPLSGDGFIGINFDMSMLSYVVLANTPQLLVTISYYGYNAVITSMLAADEYSSYGVDRKGLRVTWPTPGNKQRSTYWLSVPYRYSVPMLVTFMILHWMISQAFFYELSVLYDSNGVKISGGEASLLGYSSTFIFLAILVGGVMMLGLGILAFKRFKSVIPLAGSCSAAISAACHPPSDEVMQMTGQDMVKWGETVSPQDGVMDHLDGVEVRDAHCSFTSLDTVRPILTKPYA</sequence>
<feature type="transmembrane region" description="Helical" evidence="1">
    <location>
        <begin position="371"/>
        <end position="394"/>
    </location>
</feature>
<accession>A0A9X0C1T0</accession>
<dbReference type="PANTHER" id="PTHR35395">
    <property type="entry name" value="DUF6536 DOMAIN-CONTAINING PROTEIN"/>
    <property type="match status" value="1"/>
</dbReference>
<dbReference type="AlphaFoldDB" id="A0A9X0C1T0"/>
<name>A0A9X0C1T0_9EURO</name>
<feature type="transmembrane region" description="Helical" evidence="1">
    <location>
        <begin position="637"/>
        <end position="664"/>
    </location>
</feature>
<reference evidence="3" key="2">
    <citation type="journal article" date="2023" name="IMA Fungus">
        <title>Comparative genomic study of the Penicillium genus elucidates a diverse pangenome and 15 lateral gene transfer events.</title>
        <authorList>
            <person name="Petersen C."/>
            <person name="Sorensen T."/>
            <person name="Nielsen M.R."/>
            <person name="Sondergaard T.E."/>
            <person name="Sorensen J.L."/>
            <person name="Fitzpatrick D.A."/>
            <person name="Frisvad J.C."/>
            <person name="Nielsen K.L."/>
        </authorList>
    </citation>
    <scope>NUCLEOTIDE SEQUENCE</scope>
    <source>
        <strain evidence="3">IBT 29495</strain>
    </source>
</reference>
<keyword evidence="1" id="KW-0472">Membrane</keyword>
<evidence type="ECO:0000313" key="3">
    <source>
        <dbReference type="EMBL" id="KAJ5494726.1"/>
    </source>
</evidence>
<evidence type="ECO:0000259" key="2">
    <source>
        <dbReference type="Pfam" id="PF20163"/>
    </source>
</evidence>